<evidence type="ECO:0000313" key="2">
    <source>
        <dbReference type="EMBL" id="MDA0159908.1"/>
    </source>
</evidence>
<keyword evidence="3" id="KW-1185">Reference proteome</keyword>
<dbReference type="RefSeq" id="WP_270038671.1">
    <property type="nucleotide sequence ID" value="NZ_JAPDOD010000003.1"/>
</dbReference>
<sequence>MVKLIPLMGAAALIAAAPALATEGPPPAAGPPLPDMLHPVAIPQTIPPAIRTARRVLAAQVTPRRISVGHRSRLRVALSEPGKVRIVVWRMVHGHPHHVWGRTVSAPLSGRILRLPAHLRAGRYRVTAIALDDQGRRAHTVRRTLIVARR</sequence>
<proteinExistence type="predicted"/>
<name>A0A9X3MUD6_9ACTN</name>
<dbReference type="Proteomes" id="UP001149140">
    <property type="component" value="Unassembled WGS sequence"/>
</dbReference>
<reference evidence="2" key="1">
    <citation type="submission" date="2022-10" db="EMBL/GenBank/DDBJ databases">
        <title>The WGS of Solirubrobacter ginsenosidimutans DSM 21036.</title>
        <authorList>
            <person name="Jiang Z."/>
        </authorList>
    </citation>
    <scope>NUCLEOTIDE SEQUENCE</scope>
    <source>
        <strain evidence="2">DSM 21036</strain>
    </source>
</reference>
<feature type="chain" id="PRO_5040927971" evidence="1">
    <location>
        <begin position="22"/>
        <end position="150"/>
    </location>
</feature>
<evidence type="ECO:0000256" key="1">
    <source>
        <dbReference type="SAM" id="SignalP"/>
    </source>
</evidence>
<gene>
    <name evidence="2" type="ORF">OM076_06525</name>
</gene>
<keyword evidence="1" id="KW-0732">Signal</keyword>
<feature type="signal peptide" evidence="1">
    <location>
        <begin position="1"/>
        <end position="21"/>
    </location>
</feature>
<evidence type="ECO:0000313" key="3">
    <source>
        <dbReference type="Proteomes" id="UP001149140"/>
    </source>
</evidence>
<protein>
    <submittedName>
        <fullName evidence="2">Uncharacterized protein</fullName>
    </submittedName>
</protein>
<organism evidence="2 3">
    <name type="scientific">Solirubrobacter ginsenosidimutans</name>
    <dbReference type="NCBI Taxonomy" id="490573"/>
    <lineage>
        <taxon>Bacteria</taxon>
        <taxon>Bacillati</taxon>
        <taxon>Actinomycetota</taxon>
        <taxon>Thermoleophilia</taxon>
        <taxon>Solirubrobacterales</taxon>
        <taxon>Solirubrobacteraceae</taxon>
        <taxon>Solirubrobacter</taxon>
    </lineage>
</organism>
<comment type="caution">
    <text evidence="2">The sequence shown here is derived from an EMBL/GenBank/DDBJ whole genome shotgun (WGS) entry which is preliminary data.</text>
</comment>
<dbReference type="EMBL" id="JAPDOD010000003">
    <property type="protein sequence ID" value="MDA0159908.1"/>
    <property type="molecule type" value="Genomic_DNA"/>
</dbReference>
<dbReference type="AlphaFoldDB" id="A0A9X3MUD6"/>
<accession>A0A9X3MUD6</accession>